<sequence length="296" mass="33392">MKLLLGICLFLVGVAASTHTLPRESGPMLSCLENSHDQAYHIENLLVEPTALLDGLSFPDVPVLYLDNSTTSYFSPQLMEKVQNSTESLFILDGIVAKVYLKPTLKALTVLRAVTSEVLIDPVDNHRLEILDIEGRLKSIPDNIRHLKKLVTLDLCQNQITSWNLNDLEGLDHLRKLNLGHNQIGSIISTKEVHLPALKELFLHGNRITTLDLTHLKADRLERLYLSHNWLTIVKGLLERYSQLRRVDLHGNDWKCVWLRRALDVLEKAGVESLNYLPIGVCDERGSVKVDSISCD</sequence>
<evidence type="ECO:0000256" key="1">
    <source>
        <dbReference type="ARBA" id="ARBA00022614"/>
    </source>
</evidence>
<dbReference type="SMART" id="SM00369">
    <property type="entry name" value="LRR_TYP"/>
    <property type="match status" value="3"/>
</dbReference>
<dbReference type="InterPro" id="IPR001611">
    <property type="entry name" value="Leu-rich_rpt"/>
</dbReference>
<feature type="signal peptide" evidence="3">
    <location>
        <begin position="1"/>
        <end position="16"/>
    </location>
</feature>
<reference evidence="4" key="1">
    <citation type="submission" date="2016-03" db="EMBL/GenBank/DDBJ databases">
        <title>RNAseq analyses of the sensorial organs of adult female Aedes albopictus.</title>
        <authorList>
            <person name="Fabrizio L."/>
            <person name="Ribeiro J.M."/>
            <person name="Arca B."/>
        </authorList>
    </citation>
    <scope>NUCLEOTIDE SEQUENCE</scope>
</reference>
<dbReference type="GO" id="GO:0005737">
    <property type="term" value="C:cytoplasm"/>
    <property type="evidence" value="ECO:0007669"/>
    <property type="project" value="TreeGrafter"/>
</dbReference>
<evidence type="ECO:0000256" key="2">
    <source>
        <dbReference type="ARBA" id="ARBA00022737"/>
    </source>
</evidence>
<dbReference type="SUPFAM" id="SSF52058">
    <property type="entry name" value="L domain-like"/>
    <property type="match status" value="1"/>
</dbReference>
<proteinExistence type="predicted"/>
<dbReference type="EMBL" id="GEHC01000149">
    <property type="protein sequence ID" value="JAV47496.1"/>
    <property type="molecule type" value="Transcribed_RNA"/>
</dbReference>
<dbReference type="PANTHER" id="PTHR15454">
    <property type="entry name" value="NISCHARIN RELATED"/>
    <property type="match status" value="1"/>
</dbReference>
<accession>A0A1W7R8M4</accession>
<dbReference type="VEuPathDB" id="VectorBase:AALF020742"/>
<keyword evidence="1" id="KW-0433">Leucine-rich repeat</keyword>
<feature type="chain" id="PRO_5013298005" evidence="3">
    <location>
        <begin position="17"/>
        <end position="296"/>
    </location>
</feature>
<dbReference type="PROSITE" id="PS51450">
    <property type="entry name" value="LRR"/>
    <property type="match status" value="3"/>
</dbReference>
<organism evidence="4">
    <name type="scientific">Aedes albopictus</name>
    <name type="common">Asian tiger mosquito</name>
    <name type="synonym">Stegomyia albopicta</name>
    <dbReference type="NCBI Taxonomy" id="7160"/>
    <lineage>
        <taxon>Eukaryota</taxon>
        <taxon>Metazoa</taxon>
        <taxon>Ecdysozoa</taxon>
        <taxon>Arthropoda</taxon>
        <taxon>Hexapoda</taxon>
        <taxon>Insecta</taxon>
        <taxon>Pterygota</taxon>
        <taxon>Neoptera</taxon>
        <taxon>Endopterygota</taxon>
        <taxon>Diptera</taxon>
        <taxon>Nematocera</taxon>
        <taxon>Culicoidea</taxon>
        <taxon>Culicidae</taxon>
        <taxon>Culicinae</taxon>
        <taxon>Aedini</taxon>
        <taxon>Aedes</taxon>
        <taxon>Stegomyia</taxon>
    </lineage>
</organism>
<keyword evidence="2" id="KW-0677">Repeat</keyword>
<evidence type="ECO:0000313" key="4">
    <source>
        <dbReference type="EMBL" id="JAV47496.1"/>
    </source>
</evidence>
<dbReference type="SMART" id="SM00365">
    <property type="entry name" value="LRR_SD22"/>
    <property type="match status" value="4"/>
</dbReference>
<name>A0A1W7R8M4_AEDAL</name>
<dbReference type="Gene3D" id="3.80.10.10">
    <property type="entry name" value="Ribonuclease Inhibitor"/>
    <property type="match status" value="1"/>
</dbReference>
<evidence type="ECO:0000256" key="3">
    <source>
        <dbReference type="SAM" id="SignalP"/>
    </source>
</evidence>
<dbReference type="InterPro" id="IPR003591">
    <property type="entry name" value="Leu-rich_rpt_typical-subtyp"/>
</dbReference>
<dbReference type="Pfam" id="PF13855">
    <property type="entry name" value="LRR_8"/>
    <property type="match status" value="2"/>
</dbReference>
<dbReference type="VEuPathDB" id="VectorBase:AALFPA_071233"/>
<protein>
    <submittedName>
        <fullName evidence="4">Putative membrane glycoprotein lig-1</fullName>
    </submittedName>
</protein>
<dbReference type="AlphaFoldDB" id="A0A1W7R8M4"/>
<dbReference type="VEuPathDB" id="VectorBase:AALC636_004377"/>
<keyword evidence="3" id="KW-0732">Signal</keyword>
<dbReference type="InterPro" id="IPR032675">
    <property type="entry name" value="LRR_dom_sf"/>
</dbReference>